<evidence type="ECO:0000259" key="53">
    <source>
        <dbReference type="PROSITE" id="PS51874"/>
    </source>
</evidence>
<evidence type="ECO:0000256" key="9">
    <source>
        <dbReference type="ARBA" id="ARBA00011647"/>
    </source>
</evidence>
<keyword evidence="27" id="KW-0347">Helicase</keyword>
<keyword evidence="38" id="KW-1192">Host mRNA suppression by virus</keyword>
<dbReference type="SUPFAM" id="SSF56672">
    <property type="entry name" value="DNA/RNA polymerases"/>
    <property type="match status" value="1"/>
</dbReference>
<keyword evidence="40" id="KW-1162">Viral penetration into host cytoplasm</keyword>
<dbReference type="InterPro" id="IPR001205">
    <property type="entry name" value="RNA-dir_pol_C"/>
</dbReference>
<dbReference type="Gene3D" id="2.60.120.20">
    <property type="match status" value="3"/>
</dbReference>
<dbReference type="EMBL" id="MF352418">
    <property type="protein sequence ID" value="AWK02677.1"/>
    <property type="molecule type" value="Genomic_RNA"/>
</dbReference>
<keyword evidence="40" id="KW-1160">Virus entry into host cell</keyword>
<evidence type="ECO:0000256" key="11">
    <source>
        <dbReference type="ARBA" id="ARBA00022448"/>
    </source>
</evidence>
<evidence type="ECO:0000256" key="27">
    <source>
        <dbReference type="ARBA" id="ARBA00022806"/>
    </source>
</evidence>
<dbReference type="GO" id="GO:0044694">
    <property type="term" value="P:symbiont genome entry into host cell via pore formation in plasma membrane"/>
    <property type="evidence" value="ECO:0007669"/>
    <property type="project" value="UniProtKB-KW"/>
</dbReference>
<dbReference type="GO" id="GO:0034220">
    <property type="term" value="P:monoatomic ion transmembrane transport"/>
    <property type="evidence" value="ECO:0007669"/>
    <property type="project" value="UniProtKB-KW"/>
</dbReference>
<evidence type="ECO:0000256" key="48">
    <source>
        <dbReference type="ARBA" id="ARBA00046425"/>
    </source>
</evidence>
<evidence type="ECO:0000256" key="12">
    <source>
        <dbReference type="ARBA" id="ARBA00022482"/>
    </source>
</evidence>
<evidence type="ECO:0000256" key="4">
    <source>
        <dbReference type="ARBA" id="ARBA00004295"/>
    </source>
</evidence>
<comment type="catalytic activity">
    <reaction evidence="43">
        <text>Selective cleavage of Tyr-|-Gly bond in the picornavirus polyprotein.</text>
        <dbReference type="EC" id="3.4.22.29"/>
    </reaction>
</comment>
<evidence type="ECO:0000256" key="41">
    <source>
        <dbReference type="ARBA" id="ARBA00023288"/>
    </source>
</evidence>
<comment type="subunit">
    <text evidence="7">Interacts with RNA-directed RNA polymerase.</text>
</comment>
<keyword evidence="39" id="KW-1035">Host cytoplasm</keyword>
<dbReference type="InterPro" id="IPR014759">
    <property type="entry name" value="Helicase_SF3_ssRNA_vir"/>
</dbReference>
<dbReference type="GO" id="GO:0039520">
    <property type="term" value="P:symbiont-mediated activation of host autophagy"/>
    <property type="evidence" value="ECO:0007669"/>
    <property type="project" value="UniProtKB-KW"/>
</dbReference>
<keyword evidence="41" id="KW-0449">Lipoprotein</keyword>
<evidence type="ECO:0000256" key="17">
    <source>
        <dbReference type="ARBA" id="ARBA00022561"/>
    </source>
</evidence>
<dbReference type="GO" id="GO:0003723">
    <property type="term" value="F:RNA binding"/>
    <property type="evidence" value="ECO:0007669"/>
    <property type="project" value="InterPro"/>
</dbReference>
<dbReference type="InterPro" id="IPR036203">
    <property type="entry name" value="P3A_soluble_dom"/>
</dbReference>
<evidence type="ECO:0000256" key="25">
    <source>
        <dbReference type="ARBA" id="ARBA00022771"/>
    </source>
</evidence>
<dbReference type="InterPro" id="IPR029053">
    <property type="entry name" value="Viral_coat"/>
</dbReference>
<dbReference type="GO" id="GO:0003724">
    <property type="term" value="F:RNA helicase activity"/>
    <property type="evidence" value="ECO:0007669"/>
    <property type="project" value="InterPro"/>
</dbReference>
<dbReference type="Gene3D" id="2.40.10.120">
    <property type="match status" value="1"/>
</dbReference>
<dbReference type="GO" id="GO:0039694">
    <property type="term" value="P:viral RNA genome replication"/>
    <property type="evidence" value="ECO:0007669"/>
    <property type="project" value="InterPro"/>
</dbReference>
<keyword evidence="11" id="KW-0813">Transport</keyword>
<dbReference type="Pfam" id="PF00073">
    <property type="entry name" value="Rhv"/>
    <property type="match status" value="2"/>
</dbReference>
<evidence type="ECO:0000256" key="13">
    <source>
        <dbReference type="ARBA" id="ARBA00022484"/>
    </source>
</evidence>
<keyword evidence="15" id="KW-0191">Covalent protein-RNA linkage</keyword>
<evidence type="ECO:0000256" key="39">
    <source>
        <dbReference type="ARBA" id="ARBA00023200"/>
    </source>
</evidence>
<dbReference type="FunFam" id="3.30.70.270:FF:000008">
    <property type="entry name" value="Genome polyprotein"/>
    <property type="match status" value="1"/>
</dbReference>
<dbReference type="GO" id="GO:0005198">
    <property type="term" value="F:structural molecule activity"/>
    <property type="evidence" value="ECO:0007669"/>
    <property type="project" value="InterPro"/>
</dbReference>
<feature type="domain" description="Peptidase C3" evidence="53">
    <location>
        <begin position="1711"/>
        <end position="1889"/>
    </location>
</feature>
<dbReference type="InterPro" id="IPR001676">
    <property type="entry name" value="Picornavirus_capsid"/>
</dbReference>
<dbReference type="Gene3D" id="3.30.70.270">
    <property type="match status" value="1"/>
</dbReference>
<evidence type="ECO:0000259" key="52">
    <source>
        <dbReference type="PROSITE" id="PS51218"/>
    </source>
</evidence>
<evidence type="ECO:0000256" key="21">
    <source>
        <dbReference type="ARBA" id="ARBA00022706"/>
    </source>
</evidence>
<keyword evidence="38" id="KW-1262">Eukaryotic host gene expression shutoff by virus</keyword>
<comment type="function">
    <text evidence="46">Localizes the viral replication complex to the surface of membranous vesicles. It inhibits host cell endoplasmic reticulum-to-Golgi apparatus transport and causes the disassembly of the Golgi complex, possibly through GBF1 interaction. This would result in depletion of MHC, trail receptors and IFN receptors at the host cell surface. Plays an essential role in viral RNA replication by recruiting ACBD3 and PI4KB at the viral replication sites, thereby allowing the formation of the rearranged membranous structures where viral replication takes place.</text>
</comment>
<dbReference type="GO" id="GO:0006351">
    <property type="term" value="P:DNA-templated transcription"/>
    <property type="evidence" value="ECO:0007669"/>
    <property type="project" value="InterPro"/>
</dbReference>
<dbReference type="GO" id="GO:0006508">
    <property type="term" value="P:proteolysis"/>
    <property type="evidence" value="ECO:0007669"/>
    <property type="project" value="UniProtKB-KW"/>
</dbReference>
<keyword evidence="12" id="KW-0899">Viral immunoevasion</keyword>
<evidence type="ECO:0000256" key="44">
    <source>
        <dbReference type="ARBA" id="ARBA00045131"/>
    </source>
</evidence>
<reference evidence="54" key="1">
    <citation type="submission" date="2017-06" db="EMBL/GenBank/DDBJ databases">
        <title>Picornaviruses in small mammals, China.</title>
        <authorList>
            <person name="Guo W.-P."/>
            <person name="Zhang Y.-Z."/>
        </authorList>
    </citation>
    <scope>NUCLEOTIDE SEQUENCE</scope>
    <source>
        <strain evidence="54">Wencheng-Rt386-1</strain>
    </source>
</reference>
<evidence type="ECO:0000256" key="34">
    <source>
        <dbReference type="ARBA" id="ARBA00023039"/>
    </source>
</evidence>
<evidence type="ECO:0000256" key="36">
    <source>
        <dbReference type="ARBA" id="ARBA00023065"/>
    </source>
</evidence>
<evidence type="ECO:0000256" key="3">
    <source>
        <dbReference type="ARBA" id="ARBA00002750"/>
    </source>
</evidence>
<keyword evidence="30" id="KW-0067">ATP-binding</keyword>
<comment type="subunit">
    <text evidence="8">Interacts with capsid protein VP1 and capsid protein VP3 to form heterotrimeric protomers.</text>
</comment>
<keyword evidence="40" id="KW-1172">Pore-mediated penetration of viral genome into host cell</keyword>
<comment type="cofactor">
    <cofactor evidence="1">
        <name>Mg(2+)</name>
        <dbReference type="ChEBI" id="CHEBI:18420"/>
    </cofactor>
</comment>
<feature type="domain" description="RdRp catalytic" evidence="51">
    <location>
        <begin position="2125"/>
        <end position="2239"/>
    </location>
</feature>
<keyword evidence="19" id="KW-0808">Transferase</keyword>
<dbReference type="GO" id="GO:0004197">
    <property type="term" value="F:cysteine-type endopeptidase activity"/>
    <property type="evidence" value="ECO:0007669"/>
    <property type="project" value="InterPro"/>
</dbReference>
<evidence type="ECO:0000256" key="31">
    <source>
        <dbReference type="ARBA" id="ARBA00022844"/>
    </source>
</evidence>
<evidence type="ECO:0000256" key="15">
    <source>
        <dbReference type="ARBA" id="ARBA00022520"/>
    </source>
</evidence>
<evidence type="ECO:0000256" key="24">
    <source>
        <dbReference type="ARBA" id="ARBA00022741"/>
    </source>
</evidence>
<dbReference type="GO" id="GO:0005524">
    <property type="term" value="F:ATP binding"/>
    <property type="evidence" value="ECO:0007669"/>
    <property type="project" value="UniProtKB-KW"/>
</dbReference>
<name>A0A2S1YF53_9VIRU</name>
<dbReference type="Pfam" id="PF22663">
    <property type="entry name" value="Rhv_5"/>
    <property type="match status" value="1"/>
</dbReference>
<keyword evidence="29" id="KW-0862">Zinc</keyword>
<dbReference type="InterPro" id="IPR027417">
    <property type="entry name" value="P-loop_NTPase"/>
</dbReference>
<evidence type="ECO:0000256" key="7">
    <source>
        <dbReference type="ARBA" id="ARBA00011124"/>
    </source>
</evidence>
<dbReference type="Gene3D" id="4.10.880.10">
    <property type="entry name" value="Poliovirus 3D polymerase Domain 1 (Nucleotidyltransferase)"/>
    <property type="match status" value="2"/>
</dbReference>
<comment type="subunit">
    <text evidence="9">Interacts with protein 3CD.</text>
</comment>
<dbReference type="GO" id="GO:0044162">
    <property type="term" value="C:host cell cytoplasmic vesicle membrane"/>
    <property type="evidence" value="ECO:0007669"/>
    <property type="project" value="UniProtKB-SubCell"/>
</dbReference>
<dbReference type="InterPro" id="IPR043128">
    <property type="entry name" value="Rev_trsase/Diguanyl_cyclase"/>
</dbReference>
<dbReference type="InterPro" id="IPR004004">
    <property type="entry name" value="Helic/Pol/Pept_Calicivir-typ"/>
</dbReference>
<dbReference type="InterPro" id="IPR014838">
    <property type="entry name" value="P3A"/>
</dbReference>
<evidence type="ECO:0000256" key="18">
    <source>
        <dbReference type="ARBA" id="ARBA00022670"/>
    </source>
</evidence>
<keyword evidence="38" id="KW-1099">Inhibition of host mRNA nuclear export by virus</keyword>
<dbReference type="InterPro" id="IPR002527">
    <property type="entry name" value="Pico_P2B"/>
</dbReference>
<keyword evidence="24" id="KW-0547">Nucleotide-binding</keyword>
<keyword evidence="32" id="KW-1043">Host membrane</keyword>
<evidence type="ECO:0000313" key="54">
    <source>
        <dbReference type="EMBL" id="AWK02677.1"/>
    </source>
</evidence>
<keyword evidence="14" id="KW-1036">Host cytoplasmic vesicle</keyword>
<evidence type="ECO:0000256" key="20">
    <source>
        <dbReference type="ARBA" id="ARBA00022695"/>
    </source>
</evidence>
<keyword evidence="34" id="KW-1182">Viral ion channel</keyword>
<evidence type="ECO:0000256" key="32">
    <source>
        <dbReference type="ARBA" id="ARBA00022870"/>
    </source>
</evidence>
<comment type="function">
    <text evidence="3">Localizes the viral replication complex to the surface of membranous vesicles. Together with protein 3CD binds the Cis-Active RNA Element (CRE) which is involved in RNA synthesis initiation. Acts as a cofactor to stimulate the activity of 3D polymerase, maybe through a nucleid acid chaperone activity.</text>
</comment>
<dbReference type="Gene3D" id="1.20.960.20">
    <property type="match status" value="1"/>
</dbReference>
<dbReference type="PROSITE" id="PS51874">
    <property type="entry name" value="PCV_3C_PRO"/>
    <property type="match status" value="1"/>
</dbReference>
<comment type="function">
    <text evidence="45">Lies on the inner surface of the capsid shell. After binding to the host receptor, the capsid undergoes conformational changes. Capsid protein VP4 is released, Capsid protein VP1 N-terminus is externalized, and together, they shape a pore in the host membrane through which the viral genome is translocated into the host cell cytoplasm.</text>
</comment>
<evidence type="ECO:0000256" key="26">
    <source>
        <dbReference type="ARBA" id="ARBA00022801"/>
    </source>
</evidence>
<dbReference type="GO" id="GO:0017111">
    <property type="term" value="F:ribonucleoside triphosphate phosphatase activity"/>
    <property type="evidence" value="ECO:0007669"/>
    <property type="project" value="InterPro"/>
</dbReference>
<comment type="function">
    <text evidence="44">Forms an icosahedral capsid of pseudo T=3 symmetry with capsid proteins VP2 and VP3. The capsid is 300 Angstroms in diameter, composed of 60 copies of each capsid protein and enclosing the viral positive strand RNA genome.</text>
</comment>
<dbReference type="GO" id="GO:0039618">
    <property type="term" value="C:T=pseudo3 icosahedral viral capsid"/>
    <property type="evidence" value="ECO:0007669"/>
    <property type="project" value="UniProtKB-KW"/>
</dbReference>
<keyword evidence="17" id="KW-0167">Capsid protein</keyword>
<evidence type="ECO:0000256" key="43">
    <source>
        <dbReference type="ARBA" id="ARBA00024513"/>
    </source>
</evidence>
<comment type="similarity">
    <text evidence="6">Belongs to the picornaviruses polyprotein family.</text>
</comment>
<dbReference type="InterPro" id="IPR059138">
    <property type="entry name" value="Pico_VP1"/>
</dbReference>
<dbReference type="InterPro" id="IPR009003">
    <property type="entry name" value="Peptidase_S1_PA"/>
</dbReference>
<evidence type="ECO:0000256" key="37">
    <source>
        <dbReference type="ARBA" id="ARBA00023136"/>
    </source>
</evidence>
<evidence type="ECO:0000256" key="23">
    <source>
        <dbReference type="ARBA" id="ARBA00022737"/>
    </source>
</evidence>
<dbReference type="InterPro" id="IPR007094">
    <property type="entry name" value="RNA-dir_pol_PSvirus"/>
</dbReference>
<keyword evidence="23" id="KW-0677">Repeat</keyword>
<sequence>METFVFFGAAASRNESGNKPQTATAGNNVYQINYYGTEYSQANANPMLQMDPDKFTKPIVDVLNGPALKSPNVEECGYSDRIAQLTAGNSTITTQEAASAVVAYGVWPKPDSGAGEAIDKLSEPGPEVDRFYTLDSYLWAQGNPSFYYKLPQCLTQLGMFGQNCMYHFLFRGGFCVHVQCNASQFHQGLLLVAAIPECEFAMTVPSDGKGTLPEDFFLQYPKEQLTLFPHQLINLRTNNSATLILPYVNNFPGECPLIHDNWTVVVVPMTPLQYNTGASTTVPITVSIAPMYASFAGLRNLVRRQGGVPVHMVPGSGQFMTTLRQSGYPIYPDFQETHGWEIPGEVTNLLEVARVDTFATLNPAETNPTMYVNVSQGYNVQPIFVMDMDLNATALSSTYIARLSKWFVNWRGSLRMTFTFCGSQMATGKFLVAYTPPGGNAPTSRTDAMLGTHVIWDVGLQSSISFIVPWIAQTQYRYTGVNQNVLSYAGYVTMWYQTAVVVPPGAPSTCQIVCMVSAADDLVFRMPTDSAYYQGIGDCVEGVVENVIAQIPMTLDLPAVPGAGMPNRPAIATGDSAALTATETGATAGTQPTAMMETREVPITFSARESSVENFFTKYAVMSIQTLTSSTNILHVPLVFNDAATTQRSIVAKYRMFTYIRCHYDVVIVTSLPPGGPTNVTKEQLGIKFQIIYCPPGTAAPTSGTSALWDCPTTPSVYGSTTDPPISLRIPFVSPANAYNVFYDGYATFNNAQYGDPPANNIGQLAFRTLDGWSNNTFAGIKIRVFARPVNVRAWCPRPLVTLKSTTTASAASTRRLYYVDDDETENVRQVDTYQPFGNEDTPMEIEPPKFELKDRFEVKVMDLGGGACFRNNTLHVALDSAPKWVIEQNMQCPWFNCDRDPIPYQGIPVTHNAVIINYHLWQKGRPRMLYAGDQGLPGDAIDPTNLKYLKAIEYPERDIVVLIYPDHTFHPLRIDDSRTPTGAWVANESQFGTATPVGPCFAVQEIHVGEKKGVAARRLGIIRTEATTGHGWCGSPLLTPNGVSGMVIAGDAFHTMFVSFSCCDFLWQMETETSTPIDKFLIKKKHRAGKKHRRARYQPYGPLNAIKAYVTDVAADFGRAMGLQVSTSVINTVAEMVPDTTDLSHRLAKKVIQALVKIVCGMVLISQAEDKLSTAATVGIMIGVDIITMSPFEWLERKVLDAVGVARHQVRAYFQGPIDWVKDFNAFCTACRGLDWLGEKISKFVDWLKQLFKQESPRRRQFMAQLESLPQLMESIDEALAHRNKYNDEVILALCQNMKALKLGADIYGVERNFCTTQIVKYYAKAETLLKTVNKGRVEPVAICIHGGPGEGKSLATNIIATMLCKRAGTGNAYSLPPDPKYFDGYCQQTAVIMDDVAQNPDGEDLKLFCQMVSSAPFQVPMASLEDKGMAFTSDYVLASTNANFLTPPTVAEPKALQRRFYLDLDIVLKKEHQVKGKLNAASALKPCEGPSECHCFKVCTPMCCGKAVMFRDRNTRQEYSLDHVVLAMEAELHRRKNCGNLLDAIFQGPVLPTPKPRLPRGVKCVADGEIHPVPKYDCSFKVEQWEEIQFDVEACDIKKERTKKTPTLKCPECVVDLLRAVPRPEVIKYCEDQGWIIPPKVEIERTRSEVSFWLAVLADGLAILSSLAALGGTIYMIYSMVSRFQGAYNGESQKPKPKPPVVRRAVPQGPQMDFGTKLFNTSLVDVETDEGHFSCLGLYGKWVLVPRHADPREKIKLEGEEYSIIDQVELVKGGNTLELLAVKIDRPVDFRDLRKYFVDSHHTVRGCKLLVNNAYYPRMFCPVDVVSPNGQLHLSNTLVNNTCRYPYPTKTGQCGGVVITPDNKIIAMHIGGDGLNGFGAYIYKKYFDGLDQAKPQGEMKNERPAPISINVNRKTKLRPSVFHDVFEGTKQPAALSIFDKRLEVELDAAMFGKYKGNCPIKEPTENMKVAVEHYVSQLKPIMPRNLTDPLELEEVVYGIEGLDGLDLNTSAGYPYNTLGIRKRDIIPERGQPLTKLQEALDLHGFNLPFSTYLKDELRPLAKVSQGKTRLIECSSLNDTIRMKQVLGRLFQAFHQNPGTITGSAVGCDPDVHWSKFYAEMGDQPLLAFDYSNYDASLSPIWFECLKMVLKKLGFVADELVDHICNSTHIYANKMYDVEGGMPSGCSGTSIFNSIINNLIIRTLVLDVYKGIELDFLKIIAYGDDVIASYPFPLDAALLAEAGKSYGLTMTPADKSTCFNEVTWDTITFLKRRFVPDEKFPFLIHPVFPMEEIAESIRWCRSPAYTQQHVASLCCLAWHNGEEVYQEFVKKVRSVSIGPALFIPAYAVLRSEWLSKF</sequence>
<evidence type="ECO:0000256" key="16">
    <source>
        <dbReference type="ARBA" id="ARBA00022553"/>
    </source>
</evidence>
<evidence type="ECO:0000256" key="40">
    <source>
        <dbReference type="ARBA" id="ARBA00023255"/>
    </source>
</evidence>
<accession>A0A2S1YF53</accession>
<dbReference type="Pfam" id="PF01552">
    <property type="entry name" value="Pico_P2B"/>
    <property type="match status" value="1"/>
</dbReference>
<evidence type="ECO:0000256" key="33">
    <source>
        <dbReference type="ARBA" id="ARBA00022953"/>
    </source>
</evidence>
<keyword evidence="36" id="KW-0406">Ion transport</keyword>
<dbReference type="GO" id="GO:0008270">
    <property type="term" value="F:zinc ion binding"/>
    <property type="evidence" value="ECO:0007669"/>
    <property type="project" value="UniProtKB-KW"/>
</dbReference>
<keyword evidence="16" id="KW-0597">Phosphoprotein</keyword>
<dbReference type="Gene3D" id="6.10.20.20">
    <property type="entry name" value="Poliovirus 3A protein-like"/>
    <property type="match status" value="1"/>
</dbReference>
<keyword evidence="13" id="KW-0696">RNA-directed RNA polymerase</keyword>
<keyword evidence="26" id="KW-0378">Hydrolase</keyword>
<comment type="function">
    <text evidence="47">Component of immature procapsids, which is cleaved into capsid proteins VP4 and VP2 after maturation. Allows the capsid to remain inactive before the maturation step.</text>
</comment>
<dbReference type="InterPro" id="IPR000605">
    <property type="entry name" value="Helicase_SF3_ssDNA/RNA_vir"/>
</dbReference>
<keyword evidence="12" id="KW-1113">Inhibition of host RLR pathway by virus</keyword>
<keyword evidence="25" id="KW-0863">Zinc-finger</keyword>
<dbReference type="Pfam" id="PF00680">
    <property type="entry name" value="RdRP_1"/>
    <property type="match status" value="1"/>
</dbReference>
<evidence type="ECO:0000256" key="14">
    <source>
        <dbReference type="ARBA" id="ARBA00022488"/>
    </source>
</evidence>
<dbReference type="GO" id="GO:0003968">
    <property type="term" value="F:RNA-directed RNA polymerase activity"/>
    <property type="evidence" value="ECO:0007669"/>
    <property type="project" value="UniProtKB-KW"/>
</dbReference>
<dbReference type="InterPro" id="IPR000199">
    <property type="entry name" value="Peptidase_C3A/C3B_picornavir"/>
</dbReference>
<proteinExistence type="inferred from homology"/>
<keyword evidence="25" id="KW-0479">Metal-binding</keyword>
<evidence type="ECO:0000256" key="50">
    <source>
        <dbReference type="ARBA" id="ARBA00054285"/>
    </source>
</evidence>
<evidence type="ECO:0000256" key="1">
    <source>
        <dbReference type="ARBA" id="ARBA00001946"/>
    </source>
</evidence>
<dbReference type="SUPFAM" id="SSF52540">
    <property type="entry name" value="P-loop containing nucleoside triphosphate hydrolases"/>
    <property type="match status" value="1"/>
</dbReference>
<dbReference type="SUPFAM" id="SSF88633">
    <property type="entry name" value="Positive stranded ssRNA viruses"/>
    <property type="match status" value="2"/>
</dbReference>
<dbReference type="InterPro" id="IPR033703">
    <property type="entry name" value="Rhv-like"/>
</dbReference>
<keyword evidence="33" id="KW-0693">Viral RNA replication</keyword>
<dbReference type="PROSITE" id="PS50507">
    <property type="entry name" value="RDRP_SSRNA_POS"/>
    <property type="match status" value="1"/>
</dbReference>
<evidence type="ECO:0000256" key="46">
    <source>
        <dbReference type="ARBA" id="ARBA00045482"/>
    </source>
</evidence>
<comment type="subunit">
    <text evidence="48">Homodimer. Interacts with host GBF1. Interacts (via GOLD domain) with host ACBD3 (via GOLD domain); this interaction allows the formation of a viral protein 3A/ACBD3 heterotetramer with a 2:2 stoichiometry, which will stimulate the recruitment of host PI4KB in order to synthesize PI4P at the viral RNA replication sites.</text>
</comment>
<dbReference type="PROSITE" id="PS51218">
    <property type="entry name" value="SF3_HELICASE_2"/>
    <property type="match status" value="1"/>
</dbReference>
<dbReference type="Pfam" id="PF00910">
    <property type="entry name" value="RNA_helicase"/>
    <property type="match status" value="1"/>
</dbReference>
<dbReference type="SUPFAM" id="SSF89043">
    <property type="entry name" value="Soluble domain of poliovirus core protein 3a"/>
    <property type="match status" value="1"/>
</dbReference>
<comment type="subunit">
    <text evidence="49">Homohexamer; forms a hexameric ring structure with 6-fold symmetry characteristic of AAA+ ATPases. Interacts (via N-terminus) with host RTN3 (via reticulon domain); this interaction is important for viral replication. Interacts with capsid protein VP3; this interaction may be important for virion morphogenesis.</text>
</comment>
<keyword evidence="20" id="KW-0548">Nucleotidyltransferase</keyword>
<keyword evidence="37" id="KW-0472">Membrane</keyword>
<evidence type="ECO:0000256" key="35">
    <source>
        <dbReference type="ARBA" id="ARBA00023050"/>
    </source>
</evidence>
<evidence type="ECO:0000256" key="45">
    <source>
        <dbReference type="ARBA" id="ARBA00045311"/>
    </source>
</evidence>
<keyword evidence="38" id="KW-1190">Host gene expression shutoff by virus</keyword>
<keyword evidence="31" id="KW-0946">Virion</keyword>
<keyword evidence="21" id="KW-1143">T=pseudo3 icosahedral capsid protein</keyword>
<evidence type="ECO:0000256" key="28">
    <source>
        <dbReference type="ARBA" id="ARBA00022807"/>
    </source>
</evidence>
<dbReference type="InterPro" id="IPR043502">
    <property type="entry name" value="DNA/RNA_pol_sf"/>
</dbReference>
<dbReference type="CDD" id="cd00205">
    <property type="entry name" value="rhv_like"/>
    <property type="match status" value="3"/>
</dbReference>
<keyword evidence="18" id="KW-0645">Protease</keyword>
<evidence type="ECO:0000256" key="49">
    <source>
        <dbReference type="ARBA" id="ARBA00046779"/>
    </source>
</evidence>
<dbReference type="PRINTS" id="PR00918">
    <property type="entry name" value="CALICVIRUSNS"/>
</dbReference>
<evidence type="ECO:0000256" key="6">
    <source>
        <dbReference type="ARBA" id="ARBA00008303"/>
    </source>
</evidence>
<keyword evidence="28" id="KW-0788">Thiol protease</keyword>
<comment type="function">
    <text evidence="2">Induces and associates with structural rearrangements of intracellular membranes. Displays RNA-binding, nucleotide binding and NTPase activities. May play a role in virion morphogenesis and viral RNA encapsidation by interacting with the capsid protein VP3.</text>
</comment>
<evidence type="ECO:0000256" key="22">
    <source>
        <dbReference type="ARBA" id="ARBA00022707"/>
    </source>
</evidence>
<keyword evidence="35" id="KW-1072">Activation of host autophagy by virus</keyword>
<evidence type="ECO:0000256" key="38">
    <source>
        <dbReference type="ARBA" id="ARBA00023197"/>
    </source>
</evidence>
<dbReference type="Pfam" id="PF08727">
    <property type="entry name" value="P3A"/>
    <property type="match status" value="1"/>
</dbReference>
<evidence type="ECO:0000256" key="2">
    <source>
        <dbReference type="ARBA" id="ARBA00002372"/>
    </source>
</evidence>
<dbReference type="GO" id="GO:0015267">
    <property type="term" value="F:channel activity"/>
    <property type="evidence" value="ECO:0007669"/>
    <property type="project" value="UniProtKB-KW"/>
</dbReference>
<evidence type="ECO:0000259" key="51">
    <source>
        <dbReference type="PROSITE" id="PS50507"/>
    </source>
</evidence>
<feature type="domain" description="SF3 helicase" evidence="52">
    <location>
        <begin position="1321"/>
        <end position="1481"/>
    </location>
</feature>
<evidence type="ECO:0000256" key="8">
    <source>
        <dbReference type="ARBA" id="ARBA00011474"/>
    </source>
</evidence>
<dbReference type="Pfam" id="PF00548">
    <property type="entry name" value="Peptidase_C3"/>
    <property type="match status" value="1"/>
</dbReference>
<keyword evidence="22" id="KW-0519">Myristate</keyword>
<dbReference type="SUPFAM" id="SSF50494">
    <property type="entry name" value="Trypsin-like serine proteases"/>
    <property type="match status" value="2"/>
</dbReference>
<comment type="function">
    <text evidence="50">Acts as a primer for viral RNA replication and remains covalently bound to viral genomic RNA. VPg is uridylylated prior to priming replication into VPg-pUpU. The oriI viral genomic sequence may act as a template for this. The VPg-pUpU is then used as primer on the genomic RNA poly(A) by the RNA-dependent RNA polymerase to replicate the viral genome. During genome replication, the VPg-RNA linkage is removed by the host TDP2, thereby accelerating replication. During the late stage of the replication cycle, host TDP2 is excluded from sites of viral RNA synthesis and encapsidation, allowing for the generation of progeny virions.</text>
</comment>
<evidence type="ECO:0000256" key="10">
    <source>
        <dbReference type="ARBA" id="ARBA00020107"/>
    </source>
</evidence>
<keyword evidence="12" id="KW-1090">Inhibition of host innate immune response by virus</keyword>
<keyword evidence="42" id="KW-0407">Ion channel</keyword>
<dbReference type="InterPro" id="IPR044067">
    <property type="entry name" value="PCV_3C_PRO"/>
</dbReference>
<dbReference type="GO" id="GO:0039522">
    <property type="term" value="P:symbiont-mediated suppression of host mRNA export from nucleus"/>
    <property type="evidence" value="ECO:0007669"/>
    <property type="project" value="UniProtKB-KW"/>
</dbReference>
<keyword evidence="35" id="KW-0945">Host-virus interaction</keyword>
<evidence type="ECO:0000256" key="47">
    <source>
        <dbReference type="ARBA" id="ARBA00045749"/>
    </source>
</evidence>
<evidence type="ECO:0000256" key="30">
    <source>
        <dbReference type="ARBA" id="ARBA00022840"/>
    </source>
</evidence>
<evidence type="ECO:0000256" key="19">
    <source>
        <dbReference type="ARBA" id="ARBA00022679"/>
    </source>
</evidence>
<comment type="subcellular location">
    <subcellularLocation>
        <location evidence="4">Host cytoplasmic vesicle membrane</location>
        <topology evidence="4">Peripheral membrane protein</topology>
        <orientation evidence="4">Cytoplasmic side</orientation>
    </subcellularLocation>
    <subcellularLocation>
        <location evidence="5">Virion</location>
    </subcellularLocation>
</comment>
<evidence type="ECO:0000256" key="29">
    <source>
        <dbReference type="ARBA" id="ARBA00022833"/>
    </source>
</evidence>
<evidence type="ECO:0000256" key="42">
    <source>
        <dbReference type="ARBA" id="ARBA00023303"/>
    </source>
</evidence>
<organism evidence="54">
    <name type="scientific">Niviventer confucianus picornavirus</name>
    <dbReference type="NCBI Taxonomy" id="2184396"/>
    <lineage>
        <taxon>Viruses</taxon>
        <taxon>Riboviria</taxon>
        <taxon>Orthornavirae</taxon>
        <taxon>Pisuviricota</taxon>
        <taxon>Pisoniviricetes</taxon>
        <taxon>Picornavirales</taxon>
    </lineage>
</organism>
<protein>
    <recommendedName>
        <fullName evidence="10">Genome polyprotein</fullName>
    </recommendedName>
</protein>
<evidence type="ECO:0000256" key="5">
    <source>
        <dbReference type="ARBA" id="ARBA00004328"/>
    </source>
</evidence>